<dbReference type="Proteomes" id="UP001056588">
    <property type="component" value="Chromosome"/>
</dbReference>
<dbReference type="Gene3D" id="3.40.630.100">
    <property type="entry name" value="Poly-gamma-glutamate hydrolase, zinc-binding motif"/>
    <property type="match status" value="1"/>
</dbReference>
<keyword evidence="1" id="KW-0378">Hydrolase</keyword>
<gene>
    <name evidence="1" type="ORF">MNY58_08135</name>
</gene>
<dbReference type="GO" id="GO:0016787">
    <property type="term" value="F:hydrolase activity"/>
    <property type="evidence" value="ECO:0007669"/>
    <property type="project" value="UniProtKB-KW"/>
</dbReference>
<organism evidence="1 2">
    <name type="scientific">Staphylococcus edaphicus</name>
    <dbReference type="NCBI Taxonomy" id="1955013"/>
    <lineage>
        <taxon>Bacteria</taxon>
        <taxon>Bacillati</taxon>
        <taxon>Bacillota</taxon>
        <taxon>Bacilli</taxon>
        <taxon>Bacillales</taxon>
        <taxon>Staphylococcaceae</taxon>
        <taxon>Staphylococcus</taxon>
    </lineage>
</organism>
<dbReference type="Pfam" id="PF05908">
    <property type="entry name" value="Gamma_PGA_hydro"/>
    <property type="match status" value="1"/>
</dbReference>
<proteinExistence type="predicted"/>
<evidence type="ECO:0000313" key="2">
    <source>
        <dbReference type="Proteomes" id="UP001056588"/>
    </source>
</evidence>
<sequence length="212" mass="24344">MVDKFKSMTELITETTEHRDWEIQTMNCNSSTLITAIHGGAIERGTTEIARLISEQGEHSFYTFKGIRNNKNNELHVTSRHFDEPKLTQMVSSHQSIVSIHGCMGDVSEVYIGGRDFELASEITKELEKINIIVKPAPSHISGMHMDNFVNGCLKKAGVQLELTVALRKKYFKNNKYNLKDRENRENWSQFMNSFSSAINRALNRRETFEKK</sequence>
<accession>A0ABY4QAT6</accession>
<dbReference type="RefSeq" id="WP_249740078.1">
    <property type="nucleotide sequence ID" value="NZ_CP093217.1"/>
</dbReference>
<dbReference type="InterPro" id="IPR038128">
    <property type="entry name" value="Gamma_PGA_hydro_sf"/>
</dbReference>
<dbReference type="InterPro" id="IPR008585">
    <property type="entry name" value="Gamma_PGA_hydro"/>
</dbReference>
<evidence type="ECO:0000313" key="1">
    <source>
        <dbReference type="EMBL" id="UQW80567.1"/>
    </source>
</evidence>
<keyword evidence="2" id="KW-1185">Reference proteome</keyword>
<protein>
    <submittedName>
        <fullName evidence="1">Poly-gamma-glutamate hydrolase family protein</fullName>
    </submittedName>
</protein>
<reference evidence="1" key="1">
    <citation type="submission" date="2022-03" db="EMBL/GenBank/DDBJ databases">
        <title>Complete Genome Sequence of Staphylococcus edaphicus strain CCM 8731.</title>
        <authorList>
            <person name="Rimmer C.O."/>
            <person name="Thomas J.C."/>
        </authorList>
    </citation>
    <scope>NUCLEOTIDE SEQUENCE</scope>
    <source>
        <strain evidence="1">CCM 8731</strain>
    </source>
</reference>
<name>A0ABY4QAT6_9STAP</name>
<dbReference type="EMBL" id="CP093217">
    <property type="protein sequence ID" value="UQW80567.1"/>
    <property type="molecule type" value="Genomic_DNA"/>
</dbReference>